<protein>
    <submittedName>
        <fullName evidence="1">Uncharacterized protein</fullName>
    </submittedName>
</protein>
<dbReference type="EMBL" id="QGTD01000008">
    <property type="protein sequence ID" value="PWU68817.1"/>
    <property type="molecule type" value="Genomic_DNA"/>
</dbReference>
<dbReference type="AlphaFoldDB" id="A0A317KZ75"/>
<keyword evidence="2" id="KW-1185">Reference proteome</keyword>
<accession>A0A317KZ75</accession>
<comment type="caution">
    <text evidence="1">The sequence shown here is derived from an EMBL/GenBank/DDBJ whole genome shotgun (WGS) entry which is preliminary data.</text>
</comment>
<proteinExistence type="predicted"/>
<evidence type="ECO:0000313" key="2">
    <source>
        <dbReference type="Proteomes" id="UP000245624"/>
    </source>
</evidence>
<name>A0A317KZ75_9BACI</name>
<dbReference type="OrthoDB" id="1683573at2"/>
<sequence length="74" mass="8564">MMHYTPLSYEDMYPVEVSEHQKYQCITYKNKQCLMEKLDNGDMRLVQLLSTDPNDFLLAEFSPGSIIKGNSIIS</sequence>
<dbReference type="InterPro" id="IPR025619">
    <property type="entry name" value="YlzJ"/>
</dbReference>
<dbReference type="Pfam" id="PF14035">
    <property type="entry name" value="YlzJ"/>
    <property type="match status" value="1"/>
</dbReference>
<dbReference type="Proteomes" id="UP000245624">
    <property type="component" value="Unassembled WGS sequence"/>
</dbReference>
<reference evidence="1 2" key="1">
    <citation type="submission" date="2018-05" db="EMBL/GenBank/DDBJ databases">
        <title>Genomic analysis of Gracilibacillus dipsosauri DD1 reveals novel features of a salt-tolerant amylase.</title>
        <authorList>
            <person name="Deutch C.E."/>
            <person name="Yang S."/>
        </authorList>
    </citation>
    <scope>NUCLEOTIDE SEQUENCE [LARGE SCALE GENOMIC DNA]</scope>
    <source>
        <strain evidence="1 2">DD1</strain>
    </source>
</reference>
<gene>
    <name evidence="1" type="ORF">DLJ74_10385</name>
</gene>
<organism evidence="1 2">
    <name type="scientific">Gracilibacillus dipsosauri</name>
    <dbReference type="NCBI Taxonomy" id="178340"/>
    <lineage>
        <taxon>Bacteria</taxon>
        <taxon>Bacillati</taxon>
        <taxon>Bacillota</taxon>
        <taxon>Bacilli</taxon>
        <taxon>Bacillales</taxon>
        <taxon>Bacillaceae</taxon>
        <taxon>Gracilibacillus</taxon>
    </lineage>
</organism>
<evidence type="ECO:0000313" key="1">
    <source>
        <dbReference type="EMBL" id="PWU68817.1"/>
    </source>
</evidence>